<sequence length="360" mass="41069">MILNLKKTLSFVMNQLTAYAGCIGLTLVGLASAFLAVFHRNATIYKAKLFLGSFFFIIKSQDVNFKNKTVDREILSEEVVEEKEKTLVLLRHGESTWNVTFNRSKNPIFFIPRLVYAGSYELYLLLSGTRDSWFYDSPLCHEGINQSQELAEYLKNLPDSAEPDTQLLHIVNKTEGKNVDPSIVVSSNLRRSLSTAVIALNDRLKRTEESIQVHHSLQEISRNPDTLSITPAKLQPHPSWIERGYSLDIPKVYEKQLHVSGNTGNKQASSTGKQRLNEFNEWVFNTIEEEYVIVSGHSLWFRHFFREFYPAAIDHPGKTKKIHNNGMVAVRVKYQKLKDGSIHCEILPDSVRSIYKGFCG</sequence>
<reference evidence="2" key="1">
    <citation type="submission" date="2021-01" db="EMBL/GenBank/DDBJ databases">
        <authorList>
            <person name="Corre E."/>
            <person name="Pelletier E."/>
            <person name="Niang G."/>
            <person name="Scheremetjew M."/>
            <person name="Finn R."/>
            <person name="Kale V."/>
            <person name="Holt S."/>
            <person name="Cochrane G."/>
            <person name="Meng A."/>
            <person name="Brown T."/>
            <person name="Cohen L."/>
        </authorList>
    </citation>
    <scope>NUCLEOTIDE SEQUENCE</scope>
    <source>
        <strain evidence="2">DIVA3 518/3/11/1/6</strain>
    </source>
</reference>
<evidence type="ECO:0000313" key="2">
    <source>
        <dbReference type="EMBL" id="CAE2221174.1"/>
    </source>
</evidence>
<dbReference type="PANTHER" id="PTHR48100:SF33">
    <property type="entry name" value="PEPTIDASE S54 RHOMBOID DOMAIN-CONTAINING PROTEIN"/>
    <property type="match status" value="1"/>
</dbReference>
<keyword evidence="1" id="KW-1133">Transmembrane helix</keyword>
<evidence type="ECO:0000256" key="1">
    <source>
        <dbReference type="SAM" id="Phobius"/>
    </source>
</evidence>
<name>A0A7S4I893_9EUKA</name>
<dbReference type="Gene3D" id="3.40.50.1240">
    <property type="entry name" value="Phosphoglycerate mutase-like"/>
    <property type="match status" value="1"/>
</dbReference>
<dbReference type="AlphaFoldDB" id="A0A7S4I893"/>
<dbReference type="GO" id="GO:0005829">
    <property type="term" value="C:cytosol"/>
    <property type="evidence" value="ECO:0007669"/>
    <property type="project" value="TreeGrafter"/>
</dbReference>
<dbReference type="PANTHER" id="PTHR48100">
    <property type="entry name" value="BROAD-SPECIFICITY PHOSPHATASE YOR283W-RELATED"/>
    <property type="match status" value="1"/>
</dbReference>
<dbReference type="InterPro" id="IPR001345">
    <property type="entry name" value="PG/BPGM_mutase_AS"/>
</dbReference>
<dbReference type="InterPro" id="IPR029033">
    <property type="entry name" value="His_PPase_superfam"/>
</dbReference>
<dbReference type="SUPFAM" id="SSF53254">
    <property type="entry name" value="Phosphoglycerate mutase-like"/>
    <property type="match status" value="1"/>
</dbReference>
<keyword evidence="1" id="KW-0472">Membrane</keyword>
<feature type="transmembrane region" description="Helical" evidence="1">
    <location>
        <begin position="16"/>
        <end position="38"/>
    </location>
</feature>
<dbReference type="InterPro" id="IPR050275">
    <property type="entry name" value="PGM_Phosphatase"/>
</dbReference>
<dbReference type="PROSITE" id="PS00175">
    <property type="entry name" value="PG_MUTASE"/>
    <property type="match status" value="1"/>
</dbReference>
<gene>
    <name evidence="2" type="ORF">VSP0166_LOCUS9175</name>
</gene>
<dbReference type="GO" id="GO:0016791">
    <property type="term" value="F:phosphatase activity"/>
    <property type="evidence" value="ECO:0007669"/>
    <property type="project" value="TreeGrafter"/>
</dbReference>
<keyword evidence="1" id="KW-0812">Transmembrane</keyword>
<dbReference type="EMBL" id="HBKP01012996">
    <property type="protein sequence ID" value="CAE2221174.1"/>
    <property type="molecule type" value="Transcribed_RNA"/>
</dbReference>
<organism evidence="2">
    <name type="scientific">Vannella robusta</name>
    <dbReference type="NCBI Taxonomy" id="1487602"/>
    <lineage>
        <taxon>Eukaryota</taxon>
        <taxon>Amoebozoa</taxon>
        <taxon>Discosea</taxon>
        <taxon>Flabellinia</taxon>
        <taxon>Vannellidae</taxon>
        <taxon>Vannella</taxon>
    </lineage>
</organism>
<accession>A0A7S4I893</accession>
<proteinExistence type="predicted"/>
<protein>
    <submittedName>
        <fullName evidence="2">Uncharacterized protein</fullName>
    </submittedName>
</protein>